<dbReference type="NCBIfam" id="TIGR02222">
    <property type="entry name" value="chap_CsaA"/>
    <property type="match status" value="1"/>
</dbReference>
<dbReference type="Proteomes" id="UP000005868">
    <property type="component" value="Chromosome"/>
</dbReference>
<evidence type="ECO:0000256" key="1">
    <source>
        <dbReference type="ARBA" id="ARBA00022555"/>
    </source>
</evidence>
<evidence type="ECO:0000313" key="5">
    <source>
        <dbReference type="EMBL" id="AER66063.1"/>
    </source>
</evidence>
<evidence type="ECO:0000313" key="6">
    <source>
        <dbReference type="Proteomes" id="UP000005868"/>
    </source>
</evidence>
<proteinExistence type="predicted"/>
<organism evidence="5 6">
    <name type="scientific">Thermovirga lienii (strain ATCC BAA-1197 / DSM 17291 / Cas60314)</name>
    <dbReference type="NCBI Taxonomy" id="580340"/>
    <lineage>
        <taxon>Bacteria</taxon>
        <taxon>Thermotogati</taxon>
        <taxon>Synergistota</taxon>
        <taxon>Synergistia</taxon>
        <taxon>Synergistales</taxon>
        <taxon>Thermovirgaceae</taxon>
        <taxon>Thermovirga</taxon>
    </lineage>
</organism>
<name>G7V729_THELD</name>
<dbReference type="HOGENOM" id="CLU_065946_2_1_0"/>
<dbReference type="KEGG" id="tli:Tlie_0325"/>
<evidence type="ECO:0000256" key="3">
    <source>
        <dbReference type="PROSITE-ProRule" id="PRU00209"/>
    </source>
</evidence>
<evidence type="ECO:0000256" key="2">
    <source>
        <dbReference type="ARBA" id="ARBA00022884"/>
    </source>
</evidence>
<dbReference type="InterPro" id="IPR008231">
    <property type="entry name" value="CsaA"/>
</dbReference>
<gene>
    <name evidence="5" type="ordered locus">Tlie_0325</name>
</gene>
<dbReference type="PANTHER" id="PTHR11586:SF37">
    <property type="entry name" value="TRNA-BINDING DOMAIN-CONTAINING PROTEIN"/>
    <property type="match status" value="1"/>
</dbReference>
<reference evidence="6" key="1">
    <citation type="submission" date="2011-10" db="EMBL/GenBank/DDBJ databases">
        <title>The complete genome of chromosome of Thermovirga lienii DSM 17291.</title>
        <authorList>
            <consortium name="US DOE Joint Genome Institute (JGI-PGF)"/>
            <person name="Lucas S."/>
            <person name="Copeland A."/>
            <person name="Lapidus A."/>
            <person name="Glavina del Rio T."/>
            <person name="Dalin E."/>
            <person name="Tice H."/>
            <person name="Bruce D."/>
            <person name="Goodwin L."/>
            <person name="Pitluck S."/>
            <person name="Peters L."/>
            <person name="Mikhailova N."/>
            <person name="Saunders E."/>
            <person name="Kyrpides N."/>
            <person name="Mavromatis K."/>
            <person name="Ivanova N."/>
            <person name="Last F.I."/>
            <person name="Brettin T."/>
            <person name="Detter J.C."/>
            <person name="Han C."/>
            <person name="Larimer F."/>
            <person name="Land M."/>
            <person name="Hauser L."/>
            <person name="Markowitz V."/>
            <person name="Cheng J.-F."/>
            <person name="Hugenholtz P."/>
            <person name="Woyke T."/>
            <person name="Wu D."/>
            <person name="Spring S."/>
            <person name="Schroeder M."/>
            <person name="Brambilla E.-M."/>
            <person name="Klenk H.-P."/>
            <person name="Eisen J.A."/>
        </authorList>
    </citation>
    <scope>NUCLEOTIDE SEQUENCE [LARGE SCALE GENOMIC DNA]</scope>
    <source>
        <strain evidence="6">ATCC BAA-1197 / DSM 17291 / Cas60314</strain>
    </source>
</reference>
<dbReference type="CDD" id="cd02798">
    <property type="entry name" value="tRNA_bind_CsaA"/>
    <property type="match status" value="1"/>
</dbReference>
<dbReference type="PROSITE" id="PS50886">
    <property type="entry name" value="TRBD"/>
    <property type="match status" value="1"/>
</dbReference>
<feature type="domain" description="TRNA-binding" evidence="4">
    <location>
        <begin position="6"/>
        <end position="110"/>
    </location>
</feature>
<dbReference type="InterPro" id="IPR051270">
    <property type="entry name" value="Tyrosine-tRNA_ligase_regulator"/>
</dbReference>
<dbReference type="NCBIfam" id="NF007494">
    <property type="entry name" value="PRK10089.1-3"/>
    <property type="match status" value="1"/>
</dbReference>
<keyword evidence="6" id="KW-1185">Reference proteome</keyword>
<accession>G7V729</accession>
<dbReference type="STRING" id="580340.Tlie_0325"/>
<dbReference type="PANTHER" id="PTHR11586">
    <property type="entry name" value="TRNA-AMINOACYLATION COFACTOR ARC1 FAMILY MEMBER"/>
    <property type="match status" value="1"/>
</dbReference>
<dbReference type="Gene3D" id="2.40.50.140">
    <property type="entry name" value="Nucleic acid-binding proteins"/>
    <property type="match status" value="1"/>
</dbReference>
<dbReference type="Pfam" id="PF01588">
    <property type="entry name" value="tRNA_bind"/>
    <property type="match status" value="1"/>
</dbReference>
<dbReference type="eggNOG" id="COG0073">
    <property type="taxonomic scope" value="Bacteria"/>
</dbReference>
<dbReference type="InterPro" id="IPR012340">
    <property type="entry name" value="NA-bd_OB-fold"/>
</dbReference>
<dbReference type="EMBL" id="CP003096">
    <property type="protein sequence ID" value="AER66063.1"/>
    <property type="molecule type" value="Genomic_DNA"/>
</dbReference>
<dbReference type="NCBIfam" id="NF007495">
    <property type="entry name" value="PRK10089.1-4"/>
    <property type="match status" value="1"/>
</dbReference>
<reference evidence="5 6" key="2">
    <citation type="journal article" date="2012" name="Stand. Genomic Sci.">
        <title>Genome sequence of the moderately thermophilic, amino-acid-degrading and sulfur-reducing bacterium Thermovirga lienii type strain (Cas60314(T)).</title>
        <authorList>
            <person name="Goker M."/>
            <person name="Saunders E."/>
            <person name="Lapidus A."/>
            <person name="Nolan M."/>
            <person name="Lucas S."/>
            <person name="Hammon N."/>
            <person name="Deshpande S."/>
            <person name="Cheng J.F."/>
            <person name="Han C."/>
            <person name="Tapia R."/>
            <person name="Goodwin L.A."/>
            <person name="Pitluck S."/>
            <person name="Liolios K."/>
            <person name="Mavromatis K."/>
            <person name="Pagani I."/>
            <person name="Ivanova N."/>
            <person name="Mikhailova N."/>
            <person name="Pati A."/>
            <person name="Chen A."/>
            <person name="Palaniappan K."/>
            <person name="Land M."/>
            <person name="Chang Y.J."/>
            <person name="Jeffries C.D."/>
            <person name="Brambilla E.M."/>
            <person name="Rohde M."/>
            <person name="Spring S."/>
            <person name="Detter J.C."/>
            <person name="Woyke T."/>
            <person name="Bristow J."/>
            <person name="Eisen J.A."/>
            <person name="Markowitz V."/>
            <person name="Hugenholtz P."/>
            <person name="Kyrpides N.C."/>
            <person name="Klenk H.P."/>
        </authorList>
    </citation>
    <scope>NUCLEOTIDE SEQUENCE [LARGE SCALE GENOMIC DNA]</scope>
    <source>
        <strain evidence="6">ATCC BAA-1197 / DSM 17291 / Cas60314</strain>
    </source>
</reference>
<keyword evidence="1 3" id="KW-0820">tRNA-binding</keyword>
<dbReference type="InterPro" id="IPR002547">
    <property type="entry name" value="tRNA-bd_dom"/>
</dbReference>
<dbReference type="OrthoDB" id="9794564at2"/>
<dbReference type="SUPFAM" id="SSF50249">
    <property type="entry name" value="Nucleic acid-binding proteins"/>
    <property type="match status" value="1"/>
</dbReference>
<dbReference type="FunFam" id="2.40.50.140:FF:000165">
    <property type="entry name" value="Chaperone CsaA"/>
    <property type="match status" value="1"/>
</dbReference>
<evidence type="ECO:0000259" key="4">
    <source>
        <dbReference type="PROSITE" id="PS50886"/>
    </source>
</evidence>
<dbReference type="GO" id="GO:0000049">
    <property type="term" value="F:tRNA binding"/>
    <property type="evidence" value="ECO:0007669"/>
    <property type="project" value="UniProtKB-UniRule"/>
</dbReference>
<keyword evidence="2 3" id="KW-0694">RNA-binding</keyword>
<sequence length="110" mass="12662">MLTYEDFEKVDMRVGKIIKVERNEKARKPSYKMWIDLGEELGIRQSSGQYCDNYTPEDLVNQLVICVVNFPPKRIAGFKSEVLVLGAKDQEGNVVFLKPERPVPLGERIF</sequence>
<dbReference type="AlphaFoldDB" id="G7V729"/>
<protein>
    <submittedName>
        <fullName evidence="5">Export-related chaperone CsaA</fullName>
    </submittedName>
</protein>